<dbReference type="Gene3D" id="3.90.550.10">
    <property type="entry name" value="Spore Coat Polysaccharide Biosynthesis Protein SpsA, Chain A"/>
    <property type="match status" value="1"/>
</dbReference>
<sequence>MQLRYLLLSAMAIYIFLWVSQLAGFRTSYHPKDTHFDFSSPLAAPLRDNDKPTVLVLTLVRNHEGWGKNRSFLDFIQLVQSLDYPPSNLHLGVLVSDPQEYDTLSKIVHQWDSQPFFPKVRILLRGKDVGIAREDRKQDHVQRERRRLIARLRNYLLYSTLQDEEAVLWIDSDVTHIPSDVLGRMVDSGKDIITTAATYGPGGGFLDLNAWSGERIQPNEEQMKVVEAGGVFVPGPSRVQFTHELSQEFGELDSVGGMVLFVRAEVHREGVAFTTNYVIGTGWHHEGYDGIETEGLCYVAKFLGYKCWGMPHAIAVHSTD</sequence>
<reference evidence="2" key="1">
    <citation type="journal article" date="2020" name="Fungal Divers.">
        <title>Resolving the Mortierellaceae phylogeny through synthesis of multi-gene phylogenetics and phylogenomics.</title>
        <authorList>
            <person name="Vandepol N."/>
            <person name="Liber J."/>
            <person name="Desiro A."/>
            <person name="Na H."/>
            <person name="Kennedy M."/>
            <person name="Barry K."/>
            <person name="Grigoriev I.V."/>
            <person name="Miller A.N."/>
            <person name="O'Donnell K."/>
            <person name="Stajich J.E."/>
            <person name="Bonito G."/>
        </authorList>
    </citation>
    <scope>NUCLEOTIDE SEQUENCE</scope>
    <source>
        <strain evidence="2">CK1249</strain>
    </source>
</reference>
<dbReference type="InterPro" id="IPR052086">
    <property type="entry name" value="Mannan_Polymerase_Subunit"/>
</dbReference>
<comment type="similarity">
    <text evidence="1">Belongs to the ANP1/MMN9/VAN1 family.</text>
</comment>
<dbReference type="AlphaFoldDB" id="A0A9P6JAL9"/>
<dbReference type="Proteomes" id="UP000738359">
    <property type="component" value="Unassembled WGS sequence"/>
</dbReference>
<dbReference type="EMBL" id="JAAAHY010000186">
    <property type="protein sequence ID" value="KAF9966121.1"/>
    <property type="molecule type" value="Genomic_DNA"/>
</dbReference>
<proteinExistence type="inferred from homology"/>
<dbReference type="SUPFAM" id="SSF53448">
    <property type="entry name" value="Nucleotide-diphospho-sugar transferases"/>
    <property type="match status" value="1"/>
</dbReference>
<dbReference type="Pfam" id="PF03452">
    <property type="entry name" value="Anp1"/>
    <property type="match status" value="1"/>
</dbReference>
<evidence type="ECO:0000313" key="2">
    <source>
        <dbReference type="EMBL" id="KAF9966121.1"/>
    </source>
</evidence>
<evidence type="ECO:0000256" key="1">
    <source>
        <dbReference type="ARBA" id="ARBA00037964"/>
    </source>
</evidence>
<evidence type="ECO:0008006" key="4">
    <source>
        <dbReference type="Google" id="ProtNLM"/>
    </source>
</evidence>
<dbReference type="PANTHER" id="PTHR43083">
    <property type="entry name" value="MANNAN POLYMERASE II"/>
    <property type="match status" value="1"/>
</dbReference>
<dbReference type="InterPro" id="IPR029044">
    <property type="entry name" value="Nucleotide-diphossugar_trans"/>
</dbReference>
<gene>
    <name evidence="2" type="ORF">BGZ70_003251</name>
</gene>
<name>A0A9P6JAL9_MORAP</name>
<dbReference type="PANTHER" id="PTHR43083:SF6">
    <property type="entry name" value="MANNAN POLYMERASE COMPLEXES SUBUNIT MNN9"/>
    <property type="match status" value="1"/>
</dbReference>
<accession>A0A9P6JAL9</accession>
<organism evidence="2 3">
    <name type="scientific">Mortierella alpina</name>
    <name type="common">Oleaginous fungus</name>
    <name type="synonym">Mortierella renispora</name>
    <dbReference type="NCBI Taxonomy" id="64518"/>
    <lineage>
        <taxon>Eukaryota</taxon>
        <taxon>Fungi</taxon>
        <taxon>Fungi incertae sedis</taxon>
        <taxon>Mucoromycota</taxon>
        <taxon>Mortierellomycotina</taxon>
        <taxon>Mortierellomycetes</taxon>
        <taxon>Mortierellales</taxon>
        <taxon>Mortierellaceae</taxon>
        <taxon>Mortierella</taxon>
    </lineage>
</organism>
<protein>
    <recommendedName>
        <fullName evidence="4">Glycosyltransferase family 62 protein</fullName>
    </recommendedName>
</protein>
<dbReference type="OrthoDB" id="204164at2759"/>
<keyword evidence="3" id="KW-1185">Reference proteome</keyword>
<comment type="caution">
    <text evidence="2">The sequence shown here is derived from an EMBL/GenBank/DDBJ whole genome shotgun (WGS) entry which is preliminary data.</text>
</comment>
<evidence type="ECO:0000313" key="3">
    <source>
        <dbReference type="Proteomes" id="UP000738359"/>
    </source>
</evidence>